<comment type="caution">
    <text evidence="2">The sequence shown here is derived from an EMBL/GenBank/DDBJ whole genome shotgun (WGS) entry which is preliminary data.</text>
</comment>
<evidence type="ECO:0000259" key="1">
    <source>
        <dbReference type="Pfam" id="PF01575"/>
    </source>
</evidence>
<gene>
    <name evidence="2" type="ORF">LMG1873_05476</name>
</gene>
<dbReference type="InterPro" id="IPR052342">
    <property type="entry name" value="MCH/BMMD"/>
</dbReference>
<dbReference type="InterPro" id="IPR002539">
    <property type="entry name" value="MaoC-like_dom"/>
</dbReference>
<dbReference type="InterPro" id="IPR029069">
    <property type="entry name" value="HotDog_dom_sf"/>
</dbReference>
<organism evidence="2 3">
    <name type="scientific">Achromobacter piechaudii</name>
    <dbReference type="NCBI Taxonomy" id="72556"/>
    <lineage>
        <taxon>Bacteria</taxon>
        <taxon>Pseudomonadati</taxon>
        <taxon>Pseudomonadota</taxon>
        <taxon>Betaproteobacteria</taxon>
        <taxon>Burkholderiales</taxon>
        <taxon>Alcaligenaceae</taxon>
        <taxon>Achromobacter</taxon>
    </lineage>
</organism>
<dbReference type="Pfam" id="PF01575">
    <property type="entry name" value="MaoC_dehydratas"/>
    <property type="match status" value="1"/>
</dbReference>
<evidence type="ECO:0000313" key="3">
    <source>
        <dbReference type="Proteomes" id="UP000494116"/>
    </source>
</evidence>
<sequence>MQSASPATPLPLPPPTCLPSLEVGHRFESAGRTITESDIVNFACLSGDFNRLHVDHEYARSTPFGQRIAHGLLVLSVLSGLTTQSNGYRLLEPYVLALIDINCRFPKPTFIGDTIVVQVTVTEKTEQYRPGKDKVVFRREAVNQRGDVVVQADFAMVLRSLEGSA</sequence>
<dbReference type="EMBL" id="CADIJS010000006">
    <property type="protein sequence ID" value="CAB3738296.1"/>
    <property type="molecule type" value="Genomic_DNA"/>
</dbReference>
<dbReference type="PANTHER" id="PTHR43664">
    <property type="entry name" value="MONOAMINE OXIDASE-RELATED"/>
    <property type="match status" value="1"/>
</dbReference>
<dbReference type="Gene3D" id="3.10.129.10">
    <property type="entry name" value="Hotdog Thioesterase"/>
    <property type="match status" value="1"/>
</dbReference>
<protein>
    <recommendedName>
        <fullName evidence="1">MaoC-like domain-containing protein</fullName>
    </recommendedName>
</protein>
<reference evidence="2 3" key="1">
    <citation type="submission" date="2020-04" db="EMBL/GenBank/DDBJ databases">
        <authorList>
            <person name="De Canck E."/>
        </authorList>
    </citation>
    <scope>NUCLEOTIDE SEQUENCE [LARGE SCALE GENOMIC DNA]</scope>
    <source>
        <strain evidence="2 3">LMG 1873</strain>
    </source>
</reference>
<dbReference type="RefSeq" id="WP_061306327.1">
    <property type="nucleotide sequence ID" value="NZ_CADIJS010000006.1"/>
</dbReference>
<evidence type="ECO:0000313" key="2">
    <source>
        <dbReference type="EMBL" id="CAB3738296.1"/>
    </source>
</evidence>
<keyword evidence="3" id="KW-1185">Reference proteome</keyword>
<accession>A0ABM8L558</accession>
<proteinExistence type="predicted"/>
<feature type="domain" description="MaoC-like" evidence="1">
    <location>
        <begin position="27"/>
        <end position="127"/>
    </location>
</feature>
<name>A0ABM8L558_9BURK</name>
<dbReference type="SUPFAM" id="SSF54637">
    <property type="entry name" value="Thioesterase/thiol ester dehydrase-isomerase"/>
    <property type="match status" value="1"/>
</dbReference>
<dbReference type="PANTHER" id="PTHR43664:SF1">
    <property type="entry name" value="BETA-METHYLMALYL-COA DEHYDRATASE"/>
    <property type="match status" value="1"/>
</dbReference>
<dbReference type="Proteomes" id="UP000494116">
    <property type="component" value="Unassembled WGS sequence"/>
</dbReference>